<dbReference type="GO" id="GO:0016887">
    <property type="term" value="F:ATP hydrolysis activity"/>
    <property type="evidence" value="ECO:0007669"/>
    <property type="project" value="InterPro"/>
</dbReference>
<gene>
    <name evidence="3" type="ORF">OL599_23590</name>
</gene>
<accession>A0AA41YWA3</accession>
<organism evidence="3 4">
    <name type="scientific">Limobrevibacterium gyesilva</name>
    <dbReference type="NCBI Taxonomy" id="2991712"/>
    <lineage>
        <taxon>Bacteria</taxon>
        <taxon>Pseudomonadati</taxon>
        <taxon>Pseudomonadota</taxon>
        <taxon>Alphaproteobacteria</taxon>
        <taxon>Acetobacterales</taxon>
        <taxon>Acetobacteraceae</taxon>
        <taxon>Limobrevibacterium</taxon>
    </lineage>
</organism>
<comment type="caution">
    <text evidence="3">The sequence shown here is derived from an EMBL/GenBank/DDBJ whole genome shotgun (WGS) entry which is preliminary data.</text>
</comment>
<proteinExistence type="predicted"/>
<dbReference type="InterPro" id="IPR003593">
    <property type="entry name" value="AAA+_ATPase"/>
</dbReference>
<evidence type="ECO:0000256" key="1">
    <source>
        <dbReference type="SAM" id="MobiDB-lite"/>
    </source>
</evidence>
<evidence type="ECO:0000313" key="3">
    <source>
        <dbReference type="EMBL" id="MCW3477550.1"/>
    </source>
</evidence>
<protein>
    <recommendedName>
        <fullName evidence="2">AAA+ ATPase domain-containing protein</fullName>
    </recommendedName>
</protein>
<feature type="domain" description="AAA+ ATPase" evidence="2">
    <location>
        <begin position="322"/>
        <end position="494"/>
    </location>
</feature>
<dbReference type="SMART" id="SM00382">
    <property type="entry name" value="AAA"/>
    <property type="match status" value="1"/>
</dbReference>
<name>A0AA41YWA3_9PROT</name>
<evidence type="ECO:0000313" key="4">
    <source>
        <dbReference type="Proteomes" id="UP001165679"/>
    </source>
</evidence>
<dbReference type="RefSeq" id="WP_264716499.1">
    <property type="nucleotide sequence ID" value="NZ_JAPDNT010000040.1"/>
</dbReference>
<reference evidence="3" key="1">
    <citation type="submission" date="2022-09" db="EMBL/GenBank/DDBJ databases">
        <title>Rhodovastum sp. nov. RN2-1 isolated from soil in Seongnam, South Korea.</title>
        <authorList>
            <person name="Le N.T."/>
        </authorList>
    </citation>
    <scope>NUCLEOTIDE SEQUENCE</scope>
    <source>
        <strain evidence="3">RN2-1</strain>
    </source>
</reference>
<dbReference type="InterPro" id="IPR049945">
    <property type="entry name" value="AAA_22"/>
</dbReference>
<feature type="region of interest" description="Disordered" evidence="1">
    <location>
        <begin position="2156"/>
        <end position="2189"/>
    </location>
</feature>
<dbReference type="Proteomes" id="UP001165679">
    <property type="component" value="Unassembled WGS sequence"/>
</dbReference>
<keyword evidence="4" id="KW-1185">Reference proteome</keyword>
<feature type="region of interest" description="Disordered" evidence="1">
    <location>
        <begin position="108"/>
        <end position="138"/>
    </location>
</feature>
<evidence type="ECO:0000259" key="2">
    <source>
        <dbReference type="SMART" id="SM00382"/>
    </source>
</evidence>
<dbReference type="InterPro" id="IPR027417">
    <property type="entry name" value="P-loop_NTPase"/>
</dbReference>
<dbReference type="EMBL" id="JAPDNT010000040">
    <property type="protein sequence ID" value="MCW3477550.1"/>
    <property type="molecule type" value="Genomic_DNA"/>
</dbReference>
<sequence length="2189" mass="238730">MVGVEEGKLADYRGARGSNTGDDFHELWATRQAIGLLDAQGSLEALALEGTLEPGAADTWDGVDCTLYFGGDGAASAERVRLEQLKYSGSSPGAAWTVARLTYVRPTAKANQGGKEAAGKTRARRGSQQGTAPGRVVGDGSVLSQMAKAWAAMRALRPGKPPPEVALITNQPIAPELKAAFDRAAANPATTSPSAPARDEPDEAKLLQASGLAPDDFREFAACMDLVSGTGSRFDLEDRVLRAMAEWSDDDARTDMLVLRQFVRERMLPEHDRSPITRGGVMLHALGASDRRALFPCPPNLKHTAKLVRRVAVEQAGCLLATEPFLCLHGEGGVGKTTALRQIEDDLPDGSVMVTLDCYGGGRYLDPAELRHRPADAFTQLANEVATRLRLPLLLRHHGNTDFPQMFMERLRRAAEALAARNPGGLLVMAIDAADNSLTAARERPAPETSFVRDFVRLGSLPGNVRFIVTARTGRLDTLGLPDRYRHFPVPAFEVGETTEFVRQHRGAVPDREWIDEFHALSGGIPRVQAYAFEGGGVDDAAPLARLRPGKSLDAIFEERFCEALAKNGNPGEVGAVCAGLIALARPVPLPALAAVLGTNVDHVRDVCRDLAPGVRLEGNAAALADEDFETFVRARGEPKLTEVRGSAATWLLSQTASEPYAAIHVGPALAAAERFAELLELVEREPVPRVVSDPIQQREVEVQRLTLAVAASRAAGEPSRALRYLLIGAEGHRKDKALQNLLADNPDLAARFAVDTVGRLFLSDPSYLSGHGRILYHRLVVHAERGDRLSYREDSRAIAAWNQARQQTLCKDAKGWSDPWRLDASAVAADTEAALKLFEPVAALQQLMSWSPIQAHVDVALELPPRLIAEGRADDLEALLASGKLGPLAGTFLQVPLALAGRDVDYANLEVGLLRLSRLLRGGRNLGEYMQRDAQLARLIDLLLTGCEVLSARAPARNGVDAILARLLGNGRRRIDRNHASAPVQLDAIFRAYALLEARSGRRPVASGVFEPRPEAPKDVQGRVVRNEHDERHDRDLQDFAKAVFPSYAAVSCALAKLAVGNSAIAGLRSAADCLGRERWRLEREPGFYAMRSFVARNLLTLLAAGHAPETLHELAMAVDNGWTGGEVVPDAALVSRLSLRPELHNALITSLAASAAQTHGMRIGARSKSECLVARARLLVPLSPEDAGAVFGMAVEAAGELDTEIGGQLILVGELIRYANDAVADRRQTALCLGEVVADAAVRLDGERHFPWKEAMAALARLDQPIALAAAARWEARDVVQLWETLPPALRTGLAEGALTPGETAALSLCLESDHGLLDESLRASQGLPAAIRRALREEAARDMLLRLGRTEAPEDIRTAPEGELGPLARALVDRERFGQALPPSRTKHEAAELHRSDAVAAPYAWTDAVATDSVALTAAIRSLKESARTKRTHVSLRSELSAAREVVPARARTRHLEAVVTLGEEHDRGEVVRALIETLGAWDSPAVTAWCGTKLPGLVRDWLPALSTGLPYGRDEISPLLDKAGCDRDARRDLLLEAVQVHVDTLGPEALLGHVGLVAALLPAPSVADLLDWYLQRLASRIREGDREHVESRTIPQDTADAIGRFLMAQMGSPDSRARWRAAHAVRRLARTDDIRVVEGYAREFGRSEEPAFSGPTPAYYPLAAKLWTAITLDRVAGERPHAAAAAGPMLLATALDDKFPHLLIRAFARDVCIKLANAGLLTLSPQDAARLEVVNQSALPAVKADDRHSREDAHRMRTREGRRFGFDTIDTVPYWYEPMWSAFAEPVGDRFLDSAERWIVDVWGWPEERVRSAPKLRWRLGHDRDYAARRHGHGSRPVIEVLDTHLEWHAMWCAAGELLKSVPLAEAELDDWHALDQRVRREQLSEPPLWAADLRVPTPLHQRHWALGGEPLADWVAAVREPDHRVGMLPPEREGFVTVAGREETTGPDRSEGITFSSALVEPSTAPALLRALQTMDDSWDYKLPEDGEERFEIDEPPHRLLGWLVWSGRDSGIDEHDPFRGNASYVTSAPGAWVRDACSLARDASGAARWSRPGSNEPMFVFEVWGEQDRDEDRYPTDVQSAGWRLLAHKQQLQGFLQGEELDLVIEVEVRRRGHRTRQYAGEEGTDSPEGRFDRVYRLCADGGLDIAEGRLGSWSGACPQPRTRRSGRDAGTLDGPPSGSAHH</sequence>
<dbReference type="SUPFAM" id="SSF52540">
    <property type="entry name" value="P-loop containing nucleoside triphosphate hydrolases"/>
    <property type="match status" value="1"/>
</dbReference>
<reference evidence="3" key="2">
    <citation type="submission" date="2022-10" db="EMBL/GenBank/DDBJ databases">
        <authorList>
            <person name="Trinh H.N."/>
        </authorList>
    </citation>
    <scope>NUCLEOTIDE SEQUENCE</scope>
    <source>
        <strain evidence="3">RN2-1</strain>
    </source>
</reference>
<dbReference type="Pfam" id="PF13401">
    <property type="entry name" value="AAA_22"/>
    <property type="match status" value="1"/>
</dbReference>